<reference evidence="6" key="1">
    <citation type="journal article" date="2019" name="Int. J. Syst. Evol. Microbiol.">
        <title>The Global Catalogue of Microorganisms (GCM) 10K type strain sequencing project: providing services to taxonomists for standard genome sequencing and annotation.</title>
        <authorList>
            <consortium name="The Broad Institute Genomics Platform"/>
            <consortium name="The Broad Institute Genome Sequencing Center for Infectious Disease"/>
            <person name="Wu L."/>
            <person name="Ma J."/>
        </authorList>
    </citation>
    <scope>NUCLEOTIDE SEQUENCE [LARGE SCALE GENOMIC DNA]</scope>
    <source>
        <strain evidence="6">CECT 8289</strain>
    </source>
</reference>
<dbReference type="PANTHER" id="PTHR32183">
    <property type="match status" value="1"/>
</dbReference>
<proteinExistence type="predicted"/>
<keyword evidence="6" id="KW-1185">Reference proteome</keyword>
<dbReference type="GO" id="GO:0008168">
    <property type="term" value="F:methyltransferase activity"/>
    <property type="evidence" value="ECO:0007669"/>
    <property type="project" value="UniProtKB-KW"/>
</dbReference>
<dbReference type="SUPFAM" id="SSF53335">
    <property type="entry name" value="S-adenosyl-L-methionine-dependent methyltransferases"/>
    <property type="match status" value="1"/>
</dbReference>
<dbReference type="Pfam" id="PF05724">
    <property type="entry name" value="TPMT"/>
    <property type="match status" value="1"/>
</dbReference>
<sequence length="196" mass="22361">MNQPLLLDDNYWSERYYNQQTSWDMQQVSPPIKAYFDQFTDKNAAILIPGCGNAYEAEYLLQQGFTNITLVDISAVLVTALQQKLADYPYQVKVLHQDFFTMHGSFDVIVEQTFFCAIDPSLRAAYVAKMKSLLRPNGMLIGLLFNRSFEGGPPFGGNVVTYKQQFENVFSFVQMEPCYNSIKPRSGSELFIICKP</sequence>
<organism evidence="5 6">
    <name type="scientific">Ferruginibacter yonginensis</name>
    <dbReference type="NCBI Taxonomy" id="1310416"/>
    <lineage>
        <taxon>Bacteria</taxon>
        <taxon>Pseudomonadati</taxon>
        <taxon>Bacteroidota</taxon>
        <taxon>Chitinophagia</taxon>
        <taxon>Chitinophagales</taxon>
        <taxon>Chitinophagaceae</taxon>
        <taxon>Ferruginibacter</taxon>
    </lineage>
</organism>
<evidence type="ECO:0000313" key="5">
    <source>
        <dbReference type="EMBL" id="MFC4261760.1"/>
    </source>
</evidence>
<keyword evidence="4" id="KW-0949">S-adenosyl-L-methionine</keyword>
<keyword evidence="1" id="KW-0597">Phosphoprotein</keyword>
<keyword evidence="2 5" id="KW-0489">Methyltransferase</keyword>
<dbReference type="PANTHER" id="PTHR32183:SF6">
    <property type="entry name" value="CYSTEINE SULFINATE DESULFINASE_CYSTEINE DESULFURASE AND RELATED ENZYMES"/>
    <property type="match status" value="1"/>
</dbReference>
<dbReference type="RefSeq" id="WP_379706699.1">
    <property type="nucleotide sequence ID" value="NZ_JBHSCZ010000001.1"/>
</dbReference>
<evidence type="ECO:0000256" key="3">
    <source>
        <dbReference type="ARBA" id="ARBA00022679"/>
    </source>
</evidence>
<dbReference type="Gene3D" id="3.40.50.150">
    <property type="entry name" value="Vaccinia Virus protein VP39"/>
    <property type="match status" value="1"/>
</dbReference>
<dbReference type="Proteomes" id="UP001595907">
    <property type="component" value="Unassembled WGS sequence"/>
</dbReference>
<evidence type="ECO:0000313" key="6">
    <source>
        <dbReference type="Proteomes" id="UP001595907"/>
    </source>
</evidence>
<dbReference type="EMBL" id="JBHSCZ010000001">
    <property type="protein sequence ID" value="MFC4261760.1"/>
    <property type="molecule type" value="Genomic_DNA"/>
</dbReference>
<evidence type="ECO:0000256" key="2">
    <source>
        <dbReference type="ARBA" id="ARBA00022603"/>
    </source>
</evidence>
<dbReference type="PROSITE" id="PS51585">
    <property type="entry name" value="SAM_MT_TPMT"/>
    <property type="match status" value="1"/>
</dbReference>
<dbReference type="CDD" id="cd02440">
    <property type="entry name" value="AdoMet_MTases"/>
    <property type="match status" value="1"/>
</dbReference>
<keyword evidence="3" id="KW-0808">Transferase</keyword>
<name>A0ABV8QQ31_9BACT</name>
<accession>A0ABV8QQ31</accession>
<protein>
    <submittedName>
        <fullName evidence="5">Methyltransferase domain-containing protein</fullName>
    </submittedName>
</protein>
<comment type="caution">
    <text evidence="5">The sequence shown here is derived from an EMBL/GenBank/DDBJ whole genome shotgun (WGS) entry which is preliminary data.</text>
</comment>
<gene>
    <name evidence="5" type="ORF">ACFOWM_02625</name>
</gene>
<dbReference type="InterPro" id="IPR029063">
    <property type="entry name" value="SAM-dependent_MTases_sf"/>
</dbReference>
<evidence type="ECO:0000256" key="1">
    <source>
        <dbReference type="ARBA" id="ARBA00022553"/>
    </source>
</evidence>
<dbReference type="GO" id="GO:0032259">
    <property type="term" value="P:methylation"/>
    <property type="evidence" value="ECO:0007669"/>
    <property type="project" value="UniProtKB-KW"/>
</dbReference>
<evidence type="ECO:0000256" key="4">
    <source>
        <dbReference type="ARBA" id="ARBA00022691"/>
    </source>
</evidence>
<dbReference type="InterPro" id="IPR008854">
    <property type="entry name" value="TPMT"/>
</dbReference>